<feature type="transmembrane region" description="Helical" evidence="1">
    <location>
        <begin position="47"/>
        <end position="65"/>
    </location>
</feature>
<keyword evidence="1" id="KW-0812">Transmembrane</keyword>
<name>A0A0F9CDZ9_9ZZZZ</name>
<reference evidence="2" key="1">
    <citation type="journal article" date="2015" name="Nature">
        <title>Complex archaea that bridge the gap between prokaryotes and eukaryotes.</title>
        <authorList>
            <person name="Spang A."/>
            <person name="Saw J.H."/>
            <person name="Jorgensen S.L."/>
            <person name="Zaremba-Niedzwiedzka K."/>
            <person name="Martijn J."/>
            <person name="Lind A.E."/>
            <person name="van Eijk R."/>
            <person name="Schleper C."/>
            <person name="Guy L."/>
            <person name="Ettema T.J."/>
        </authorList>
    </citation>
    <scope>NUCLEOTIDE SEQUENCE</scope>
</reference>
<protein>
    <submittedName>
        <fullName evidence="2">Uncharacterized protein</fullName>
    </submittedName>
</protein>
<dbReference type="EMBL" id="LAZR01044742">
    <property type="protein sequence ID" value="KKL03906.1"/>
    <property type="molecule type" value="Genomic_DNA"/>
</dbReference>
<keyword evidence="1" id="KW-0472">Membrane</keyword>
<organism evidence="2">
    <name type="scientific">marine sediment metagenome</name>
    <dbReference type="NCBI Taxonomy" id="412755"/>
    <lineage>
        <taxon>unclassified sequences</taxon>
        <taxon>metagenomes</taxon>
        <taxon>ecological metagenomes</taxon>
    </lineage>
</organism>
<comment type="caution">
    <text evidence="2">The sequence shown here is derived from an EMBL/GenBank/DDBJ whole genome shotgun (WGS) entry which is preliminary data.</text>
</comment>
<dbReference type="AlphaFoldDB" id="A0A0F9CDZ9"/>
<evidence type="ECO:0000313" key="2">
    <source>
        <dbReference type="EMBL" id="KKL03906.1"/>
    </source>
</evidence>
<sequence>MNIKLIKGYLLALASLLILAAAAFILLNNLGERWSLHVFWRSVTLRRPSWLLIAGAGGLVIYWTARKGLPAAIANLREGLRIRRGKQTDRDLKELRKDQGQ</sequence>
<accession>A0A0F9CDZ9</accession>
<keyword evidence="1" id="KW-1133">Transmembrane helix</keyword>
<proteinExistence type="predicted"/>
<gene>
    <name evidence="2" type="ORF">LCGC14_2621440</name>
</gene>
<evidence type="ECO:0000256" key="1">
    <source>
        <dbReference type="SAM" id="Phobius"/>
    </source>
</evidence>